<keyword evidence="2" id="KW-1185">Reference proteome</keyword>
<sequence>MSIGDKCTQEKLQNILLSIYKKGQESKDISVLEVIEDIKIEFLNINSNGD</sequence>
<accession>A0ABS2NUS4</accession>
<comment type="caution">
    <text evidence="1">The sequence shown here is derived from an EMBL/GenBank/DDBJ whole genome shotgun (WGS) entry which is preliminary data.</text>
</comment>
<proteinExistence type="predicted"/>
<evidence type="ECO:0000313" key="1">
    <source>
        <dbReference type="EMBL" id="MBM7618278.1"/>
    </source>
</evidence>
<dbReference type="Proteomes" id="UP000737402">
    <property type="component" value="Unassembled WGS sequence"/>
</dbReference>
<protein>
    <submittedName>
        <fullName evidence="1">Uncharacterized protein</fullName>
    </submittedName>
</protein>
<dbReference type="RefSeq" id="WP_204412468.1">
    <property type="nucleotide sequence ID" value="NZ_JAFBED010000001.1"/>
</dbReference>
<dbReference type="Pfam" id="PF26162">
    <property type="entry name" value="YwzD"/>
    <property type="match status" value="1"/>
</dbReference>
<gene>
    <name evidence="1" type="ORF">JOC95_000120</name>
</gene>
<organism evidence="1 2">
    <name type="scientific">Sutcliffiella tianshenii</name>
    <dbReference type="NCBI Taxonomy" id="1463404"/>
    <lineage>
        <taxon>Bacteria</taxon>
        <taxon>Bacillati</taxon>
        <taxon>Bacillota</taxon>
        <taxon>Bacilli</taxon>
        <taxon>Bacillales</taxon>
        <taxon>Bacillaceae</taxon>
        <taxon>Sutcliffiella</taxon>
    </lineage>
</organism>
<dbReference type="InterPro" id="IPR058930">
    <property type="entry name" value="YwzD"/>
</dbReference>
<dbReference type="EMBL" id="JAFBED010000001">
    <property type="protein sequence ID" value="MBM7618278.1"/>
    <property type="molecule type" value="Genomic_DNA"/>
</dbReference>
<reference evidence="1 2" key="1">
    <citation type="submission" date="2021-01" db="EMBL/GenBank/DDBJ databases">
        <title>Genomic Encyclopedia of Type Strains, Phase IV (KMG-IV): sequencing the most valuable type-strain genomes for metagenomic binning, comparative biology and taxonomic classification.</title>
        <authorList>
            <person name="Goeker M."/>
        </authorList>
    </citation>
    <scope>NUCLEOTIDE SEQUENCE [LARGE SCALE GENOMIC DNA]</scope>
    <source>
        <strain evidence="1 2">DSM 25879</strain>
    </source>
</reference>
<evidence type="ECO:0000313" key="2">
    <source>
        <dbReference type="Proteomes" id="UP000737402"/>
    </source>
</evidence>
<name>A0ABS2NUS4_9BACI</name>